<name>Q654X1_ORYSJ</name>
<reference evidence="3" key="2">
    <citation type="journal article" date="2008" name="Nucleic Acids Res.">
        <title>The rice annotation project database (RAP-DB): 2008 update.</title>
        <authorList>
            <consortium name="The rice annotation project (RAP)"/>
        </authorList>
    </citation>
    <scope>GENOME REANNOTATION</scope>
    <source>
        <strain evidence="3">cv. Nipponbare</strain>
    </source>
</reference>
<evidence type="ECO:0000313" key="2">
    <source>
        <dbReference type="EMBL" id="BAD45646.1"/>
    </source>
</evidence>
<gene>
    <name evidence="2" type="primary">OJ1288_C01.17</name>
</gene>
<evidence type="ECO:0000313" key="3">
    <source>
        <dbReference type="Proteomes" id="UP000000763"/>
    </source>
</evidence>
<feature type="region of interest" description="Disordered" evidence="1">
    <location>
        <begin position="16"/>
        <end position="51"/>
    </location>
</feature>
<organism evidence="2 3">
    <name type="scientific">Oryza sativa subsp. japonica</name>
    <name type="common">Rice</name>
    <dbReference type="NCBI Taxonomy" id="39947"/>
    <lineage>
        <taxon>Eukaryota</taxon>
        <taxon>Viridiplantae</taxon>
        <taxon>Streptophyta</taxon>
        <taxon>Embryophyta</taxon>
        <taxon>Tracheophyta</taxon>
        <taxon>Spermatophyta</taxon>
        <taxon>Magnoliopsida</taxon>
        <taxon>Liliopsida</taxon>
        <taxon>Poales</taxon>
        <taxon>Poaceae</taxon>
        <taxon>BOP clade</taxon>
        <taxon>Oryzoideae</taxon>
        <taxon>Oryzeae</taxon>
        <taxon>Oryzinae</taxon>
        <taxon>Oryza</taxon>
        <taxon>Oryza sativa</taxon>
    </lineage>
</organism>
<evidence type="ECO:0000256" key="1">
    <source>
        <dbReference type="SAM" id="MobiDB-lite"/>
    </source>
</evidence>
<dbReference type="AlphaFoldDB" id="Q654X1"/>
<accession>Q654X1</accession>
<sequence length="102" mass="10809">MKEGVTGTVFTAGALTRAPRLPRGSKVRGAASASTEPVAGHPGQAGRPDLTTPSPVAGAVYTFGVRFICMRSLFSDHDRYYRFFRLSSGSAAAVIVDANYQE</sequence>
<dbReference type="EMBL" id="AP003951">
    <property type="protein sequence ID" value="BAD45646.1"/>
    <property type="molecule type" value="Genomic_DNA"/>
</dbReference>
<reference evidence="3" key="1">
    <citation type="journal article" date="2005" name="Nature">
        <title>The map-based sequence of the rice genome.</title>
        <authorList>
            <consortium name="International rice genome sequencing project (IRGSP)"/>
            <person name="Matsumoto T."/>
            <person name="Wu J."/>
            <person name="Kanamori H."/>
            <person name="Katayose Y."/>
            <person name="Fujisawa M."/>
            <person name="Namiki N."/>
            <person name="Mizuno H."/>
            <person name="Yamamoto K."/>
            <person name="Antonio B.A."/>
            <person name="Baba T."/>
            <person name="Sakata K."/>
            <person name="Nagamura Y."/>
            <person name="Aoki H."/>
            <person name="Arikawa K."/>
            <person name="Arita K."/>
            <person name="Bito T."/>
            <person name="Chiden Y."/>
            <person name="Fujitsuka N."/>
            <person name="Fukunaka R."/>
            <person name="Hamada M."/>
            <person name="Harada C."/>
            <person name="Hayashi A."/>
            <person name="Hijishita S."/>
            <person name="Honda M."/>
            <person name="Hosokawa S."/>
            <person name="Ichikawa Y."/>
            <person name="Idonuma A."/>
            <person name="Iijima M."/>
            <person name="Ikeda M."/>
            <person name="Ikeno M."/>
            <person name="Ito K."/>
            <person name="Ito S."/>
            <person name="Ito T."/>
            <person name="Ito Y."/>
            <person name="Ito Y."/>
            <person name="Iwabuchi A."/>
            <person name="Kamiya K."/>
            <person name="Karasawa W."/>
            <person name="Kurita K."/>
            <person name="Katagiri S."/>
            <person name="Kikuta A."/>
            <person name="Kobayashi H."/>
            <person name="Kobayashi N."/>
            <person name="Machita K."/>
            <person name="Maehara T."/>
            <person name="Masukawa M."/>
            <person name="Mizubayashi T."/>
            <person name="Mukai Y."/>
            <person name="Nagasaki H."/>
            <person name="Nagata Y."/>
            <person name="Naito S."/>
            <person name="Nakashima M."/>
            <person name="Nakama Y."/>
            <person name="Nakamichi Y."/>
            <person name="Nakamura M."/>
            <person name="Meguro A."/>
            <person name="Negishi M."/>
            <person name="Ohta I."/>
            <person name="Ohta T."/>
            <person name="Okamoto M."/>
            <person name="Ono N."/>
            <person name="Saji S."/>
            <person name="Sakaguchi M."/>
            <person name="Sakai K."/>
            <person name="Shibata M."/>
            <person name="Shimokawa T."/>
            <person name="Song J."/>
            <person name="Takazaki Y."/>
            <person name="Terasawa K."/>
            <person name="Tsugane M."/>
            <person name="Tsuji K."/>
            <person name="Ueda S."/>
            <person name="Waki K."/>
            <person name="Yamagata H."/>
            <person name="Yamamoto M."/>
            <person name="Yamamoto S."/>
            <person name="Yamane H."/>
            <person name="Yoshiki S."/>
            <person name="Yoshihara R."/>
            <person name="Yukawa K."/>
            <person name="Zhong H."/>
            <person name="Yano M."/>
            <person name="Yuan Q."/>
            <person name="Ouyang S."/>
            <person name="Liu J."/>
            <person name="Jones K.M."/>
            <person name="Gansberger K."/>
            <person name="Moffat K."/>
            <person name="Hill J."/>
            <person name="Bera J."/>
            <person name="Fadrosh D."/>
            <person name="Jin S."/>
            <person name="Johri S."/>
            <person name="Kim M."/>
            <person name="Overton L."/>
            <person name="Reardon M."/>
            <person name="Tsitrin T."/>
            <person name="Vuong H."/>
            <person name="Weaver B."/>
            <person name="Ciecko A."/>
            <person name="Tallon L."/>
            <person name="Jackson J."/>
            <person name="Pai G."/>
            <person name="Aken S.V."/>
            <person name="Utterback T."/>
            <person name="Reidmuller S."/>
            <person name="Feldblyum T."/>
            <person name="Hsiao J."/>
            <person name="Zismann V."/>
            <person name="Iobst S."/>
            <person name="de Vazeille A.R."/>
            <person name="Buell C.R."/>
            <person name="Ying K."/>
            <person name="Li Y."/>
            <person name="Lu T."/>
            <person name="Huang Y."/>
            <person name="Zhao Q."/>
            <person name="Feng Q."/>
            <person name="Zhang L."/>
            <person name="Zhu J."/>
            <person name="Weng Q."/>
            <person name="Mu J."/>
            <person name="Lu Y."/>
            <person name="Fan D."/>
            <person name="Liu Y."/>
            <person name="Guan J."/>
            <person name="Zhang Y."/>
            <person name="Yu S."/>
            <person name="Liu X."/>
            <person name="Zhang Y."/>
            <person name="Hong G."/>
            <person name="Han B."/>
            <person name="Choisne N."/>
            <person name="Demange N."/>
            <person name="Orjeda G."/>
            <person name="Samain S."/>
            <person name="Cattolico L."/>
            <person name="Pelletier E."/>
            <person name="Couloux A."/>
            <person name="Segurens B."/>
            <person name="Wincker P."/>
            <person name="D'Hont A."/>
            <person name="Scarpelli C."/>
            <person name="Weissenbach J."/>
            <person name="Salanoubat M."/>
            <person name="Quetier F."/>
            <person name="Yu Y."/>
            <person name="Kim H.R."/>
            <person name="Rambo T."/>
            <person name="Currie J."/>
            <person name="Collura K."/>
            <person name="Luo M."/>
            <person name="Yang T."/>
            <person name="Ammiraju J.S.S."/>
            <person name="Engler F."/>
            <person name="Soderlund C."/>
            <person name="Wing R.A."/>
            <person name="Palmer L.E."/>
            <person name="de la Bastide M."/>
            <person name="Spiegel L."/>
            <person name="Nascimento L."/>
            <person name="Zutavern T."/>
            <person name="O'Shaughnessy A."/>
            <person name="Dike S."/>
            <person name="Dedhia N."/>
            <person name="Preston R."/>
            <person name="Balija V."/>
            <person name="McCombie W.R."/>
            <person name="Chow T."/>
            <person name="Chen H."/>
            <person name="Chung M."/>
            <person name="Chen C."/>
            <person name="Shaw J."/>
            <person name="Wu H."/>
            <person name="Hsiao K."/>
            <person name="Chao Y."/>
            <person name="Chu M."/>
            <person name="Cheng C."/>
            <person name="Hour A."/>
            <person name="Lee P."/>
            <person name="Lin S."/>
            <person name="Lin Y."/>
            <person name="Liou J."/>
            <person name="Liu S."/>
            <person name="Hsing Y."/>
            <person name="Raghuvanshi S."/>
            <person name="Mohanty A."/>
            <person name="Bharti A.K."/>
            <person name="Gaur A."/>
            <person name="Gupta V."/>
            <person name="Kumar D."/>
            <person name="Ravi V."/>
            <person name="Vij S."/>
            <person name="Kapur A."/>
            <person name="Khurana P."/>
            <person name="Khurana P."/>
            <person name="Khurana J.P."/>
            <person name="Tyagi A.K."/>
            <person name="Gaikwad K."/>
            <person name="Singh A."/>
            <person name="Dalal V."/>
            <person name="Srivastava S."/>
            <person name="Dixit A."/>
            <person name="Pal A.K."/>
            <person name="Ghazi I.A."/>
            <person name="Yadav M."/>
            <person name="Pandit A."/>
            <person name="Bhargava A."/>
            <person name="Sureshbabu K."/>
            <person name="Batra K."/>
            <person name="Sharma T.R."/>
            <person name="Mohapatra T."/>
            <person name="Singh N.K."/>
            <person name="Messing J."/>
            <person name="Nelson A.B."/>
            <person name="Fuks G."/>
            <person name="Kavchok S."/>
            <person name="Keizer G."/>
            <person name="Linton E."/>
            <person name="Llaca V."/>
            <person name="Song R."/>
            <person name="Tanyolac B."/>
            <person name="Young S."/>
            <person name="Ho-Il K."/>
            <person name="Hahn J.H."/>
            <person name="Sangsakoo G."/>
            <person name="Vanavichit A."/>
            <person name="de Mattos Luiz.A.T."/>
            <person name="Zimmer P.D."/>
            <person name="Malone G."/>
            <person name="Dellagostin O."/>
            <person name="de Oliveira A.C."/>
            <person name="Bevan M."/>
            <person name="Bancroft I."/>
            <person name="Minx P."/>
            <person name="Cordum H."/>
            <person name="Wilson R."/>
            <person name="Cheng Z."/>
            <person name="Jin W."/>
            <person name="Jiang J."/>
            <person name="Leong S.A."/>
            <person name="Iwama H."/>
            <person name="Gojobori T."/>
            <person name="Itoh T."/>
            <person name="Niimura Y."/>
            <person name="Fujii Y."/>
            <person name="Habara T."/>
            <person name="Sakai H."/>
            <person name="Sato Y."/>
            <person name="Wilson G."/>
            <person name="Kumar K."/>
            <person name="McCouch S."/>
            <person name="Juretic N."/>
            <person name="Hoen D."/>
            <person name="Wright S."/>
            <person name="Bruskiewich R."/>
            <person name="Bureau T."/>
            <person name="Miyao A."/>
            <person name="Hirochika H."/>
            <person name="Nishikawa T."/>
            <person name="Kadowaki K."/>
            <person name="Sugiura M."/>
            <person name="Burr B."/>
            <person name="Sasaki T."/>
        </authorList>
    </citation>
    <scope>NUCLEOTIDE SEQUENCE [LARGE SCALE GENOMIC DNA]</scope>
    <source>
        <strain evidence="3">cv. Nipponbare</strain>
    </source>
</reference>
<proteinExistence type="predicted"/>
<dbReference type="Proteomes" id="UP000000763">
    <property type="component" value="Chromosome 6"/>
</dbReference>
<protein>
    <submittedName>
        <fullName evidence="2">Uncharacterized protein</fullName>
    </submittedName>
</protein>